<keyword evidence="2" id="KW-0808">Transferase</keyword>
<evidence type="ECO:0000313" key="2">
    <source>
        <dbReference type="EMBL" id="QDA36881.1"/>
    </source>
</evidence>
<dbReference type="SUPFAM" id="SSF55729">
    <property type="entry name" value="Acyl-CoA N-acyltransferases (Nat)"/>
    <property type="match status" value="1"/>
</dbReference>
<dbReference type="GO" id="GO:0016747">
    <property type="term" value="F:acyltransferase activity, transferring groups other than amino-acyl groups"/>
    <property type="evidence" value="ECO:0007669"/>
    <property type="project" value="InterPro"/>
</dbReference>
<dbReference type="Proteomes" id="UP000296374">
    <property type="component" value="Plasmid unnamed1"/>
</dbReference>
<evidence type="ECO:0000313" key="3">
    <source>
        <dbReference type="Proteomes" id="UP000296374"/>
    </source>
</evidence>
<dbReference type="EMBL" id="CP040765">
    <property type="protein sequence ID" value="QDA36881.1"/>
    <property type="molecule type" value="Genomic_DNA"/>
</dbReference>
<protein>
    <submittedName>
        <fullName evidence="2">GNAT family N-acetyltransferase</fullName>
    </submittedName>
</protein>
<dbReference type="InterPro" id="IPR016181">
    <property type="entry name" value="Acyl_CoA_acyltransferase"/>
</dbReference>
<dbReference type="CDD" id="cd04301">
    <property type="entry name" value="NAT_SF"/>
    <property type="match status" value="1"/>
</dbReference>
<evidence type="ECO:0000259" key="1">
    <source>
        <dbReference type="PROSITE" id="PS51186"/>
    </source>
</evidence>
<geneLocation type="plasmid" evidence="2 3">
    <name>unnamed1</name>
</geneLocation>
<gene>
    <name evidence="2" type="ORF">E4191_22780</name>
</gene>
<dbReference type="Pfam" id="PF00583">
    <property type="entry name" value="Acetyltransf_1"/>
    <property type="match status" value="1"/>
</dbReference>
<organism evidence="2 3">
    <name type="scientific">Paracoccus liaowanqingii</name>
    <dbReference type="NCBI Taxonomy" id="2560053"/>
    <lineage>
        <taxon>Bacteria</taxon>
        <taxon>Pseudomonadati</taxon>
        <taxon>Pseudomonadota</taxon>
        <taxon>Alphaproteobacteria</taxon>
        <taxon>Rhodobacterales</taxon>
        <taxon>Paracoccaceae</taxon>
        <taxon>Paracoccus</taxon>
    </lineage>
</organism>
<feature type="domain" description="N-acetyltransferase" evidence="1">
    <location>
        <begin position="13"/>
        <end position="163"/>
    </location>
</feature>
<proteinExistence type="predicted"/>
<reference evidence="3" key="1">
    <citation type="submission" date="2019-05" db="EMBL/GenBank/DDBJ databases">
        <title>Tamlana fucoidanivorans sp. nov., isolated from the surface of algae collected from Fujian province in China.</title>
        <authorList>
            <person name="Li J."/>
        </authorList>
    </citation>
    <scope>NUCLEOTIDE SEQUENCE [LARGE SCALE GENOMIC DNA]</scope>
    <source>
        <strain evidence="3">2251</strain>
        <plasmid evidence="3">unnamed1</plasmid>
    </source>
</reference>
<dbReference type="PROSITE" id="PS51186">
    <property type="entry name" value="GNAT"/>
    <property type="match status" value="1"/>
</dbReference>
<keyword evidence="2" id="KW-0614">Plasmid</keyword>
<dbReference type="Gene3D" id="3.40.630.30">
    <property type="match status" value="1"/>
</dbReference>
<dbReference type="InterPro" id="IPR000182">
    <property type="entry name" value="GNAT_dom"/>
</dbReference>
<sequence>MPVNDSNAERPIFTIRLGGSSDLKVLAQVEIDANWSLITAGASVSTSPSATPRHLMEQAISEKLVFIAVDELDQPLGFLAGLERDGGLYIGEIDVWREWQGKGIGSALIRHALHIGRERGLWGAMLSTDRYAPFNMPFYEKLGFFEISVTEAPTALSAVIHDELDRGHNPARRVAMIHRFSVEG</sequence>
<dbReference type="KEGG" id="plia:E4191_22780"/>
<accession>A0A4Y5STM7</accession>
<name>A0A4Y5STM7_9RHOB</name>
<dbReference type="AlphaFoldDB" id="A0A4Y5STM7"/>